<accession>A0ABR4I026</accession>
<organism evidence="4 5">
    <name type="scientific">Aspergillus granulosus</name>
    <dbReference type="NCBI Taxonomy" id="176169"/>
    <lineage>
        <taxon>Eukaryota</taxon>
        <taxon>Fungi</taxon>
        <taxon>Dikarya</taxon>
        <taxon>Ascomycota</taxon>
        <taxon>Pezizomycotina</taxon>
        <taxon>Eurotiomycetes</taxon>
        <taxon>Eurotiomycetidae</taxon>
        <taxon>Eurotiales</taxon>
        <taxon>Aspergillaceae</taxon>
        <taxon>Aspergillus</taxon>
        <taxon>Aspergillus subgen. Nidulantes</taxon>
    </lineage>
</organism>
<evidence type="ECO:0000256" key="2">
    <source>
        <dbReference type="SAM" id="SignalP"/>
    </source>
</evidence>
<dbReference type="Proteomes" id="UP001610334">
    <property type="component" value="Unassembled WGS sequence"/>
</dbReference>
<gene>
    <name evidence="4" type="ORF">BJX63DRAFT_252620</name>
</gene>
<feature type="region of interest" description="Disordered" evidence="1">
    <location>
        <begin position="123"/>
        <end position="172"/>
    </location>
</feature>
<dbReference type="PANTHER" id="PTHR38118:SF4">
    <property type="match status" value="1"/>
</dbReference>
<feature type="domain" description="DUF7707" evidence="3">
    <location>
        <begin position="26"/>
        <end position="121"/>
    </location>
</feature>
<keyword evidence="5" id="KW-1185">Reference proteome</keyword>
<comment type="caution">
    <text evidence="4">The sequence shown here is derived from an EMBL/GenBank/DDBJ whole genome shotgun (WGS) entry which is preliminary data.</text>
</comment>
<evidence type="ECO:0000259" key="3">
    <source>
        <dbReference type="Pfam" id="PF24808"/>
    </source>
</evidence>
<reference evidence="4 5" key="1">
    <citation type="submission" date="2024-07" db="EMBL/GenBank/DDBJ databases">
        <title>Section-level genome sequencing and comparative genomics of Aspergillus sections Usti and Cavernicolus.</title>
        <authorList>
            <consortium name="Lawrence Berkeley National Laboratory"/>
            <person name="Nybo J.L."/>
            <person name="Vesth T.C."/>
            <person name="Theobald S."/>
            <person name="Frisvad J.C."/>
            <person name="Larsen T.O."/>
            <person name="Kjaerboelling I."/>
            <person name="Rothschild-Mancinelli K."/>
            <person name="Lyhne E.K."/>
            <person name="Kogle M.E."/>
            <person name="Barry K."/>
            <person name="Clum A."/>
            <person name="Na H."/>
            <person name="Ledsgaard L."/>
            <person name="Lin J."/>
            <person name="Lipzen A."/>
            <person name="Kuo A."/>
            <person name="Riley R."/>
            <person name="Mondo S."/>
            <person name="Labutti K."/>
            <person name="Haridas S."/>
            <person name="Pangalinan J."/>
            <person name="Salamov A.A."/>
            <person name="Simmons B.A."/>
            <person name="Magnuson J.K."/>
            <person name="Chen J."/>
            <person name="Drula E."/>
            <person name="Henrissat B."/>
            <person name="Wiebenga A."/>
            <person name="Lubbers R.J."/>
            <person name="Gomes A.C."/>
            <person name="Makela M.R."/>
            <person name="Stajich J."/>
            <person name="Grigoriev I.V."/>
            <person name="Mortensen U.H."/>
            <person name="De Vries R.P."/>
            <person name="Baker S.E."/>
            <person name="Andersen M.R."/>
        </authorList>
    </citation>
    <scope>NUCLEOTIDE SEQUENCE [LARGE SCALE GENOMIC DNA]</scope>
    <source>
        <strain evidence="4 5">CBS 588.65</strain>
    </source>
</reference>
<feature type="compositionally biased region" description="Low complexity" evidence="1">
    <location>
        <begin position="123"/>
        <end position="148"/>
    </location>
</feature>
<feature type="signal peptide" evidence="2">
    <location>
        <begin position="1"/>
        <end position="16"/>
    </location>
</feature>
<evidence type="ECO:0000256" key="1">
    <source>
        <dbReference type="SAM" id="MobiDB-lite"/>
    </source>
</evidence>
<proteinExistence type="predicted"/>
<feature type="chain" id="PRO_5047404755" description="DUF7707 domain-containing protein" evidence="2">
    <location>
        <begin position="17"/>
        <end position="196"/>
    </location>
</feature>
<protein>
    <recommendedName>
        <fullName evidence="3">DUF7707 domain-containing protein</fullName>
    </recommendedName>
</protein>
<name>A0ABR4I026_9EURO</name>
<dbReference type="Pfam" id="PF24808">
    <property type="entry name" value="DUF7707"/>
    <property type="match status" value="1"/>
</dbReference>
<keyword evidence="2" id="KW-0732">Signal</keyword>
<evidence type="ECO:0000313" key="5">
    <source>
        <dbReference type="Proteomes" id="UP001610334"/>
    </source>
</evidence>
<dbReference type="InterPro" id="IPR056124">
    <property type="entry name" value="DUF7707"/>
</dbReference>
<dbReference type="PANTHER" id="PTHR38118">
    <property type="entry name" value="ANCHORED CELL WALL PROTEIN 11-RELATED"/>
    <property type="match status" value="1"/>
</dbReference>
<evidence type="ECO:0000313" key="4">
    <source>
        <dbReference type="EMBL" id="KAL2821040.1"/>
    </source>
</evidence>
<sequence length="196" mass="20372">MIYTTLLLSLAAPILASNYTFPAGFNLGLVSSQDKAAWCRGQRNTCPEICGGVATANRCDLDTLDFTCTCSNGTEANVEPYINTVPYYVCQSNYGQCIDLSTTQDGDDLCTEGLNACGTLNASAPSTTSSSTSSSSSTTSLPTETSTSTDEDDAESTPTTTDSAESPEESDGAMSLMQNFGLAGFATVVVVAFGML</sequence>
<dbReference type="EMBL" id="JBFXLT010000005">
    <property type="protein sequence ID" value="KAL2821040.1"/>
    <property type="molecule type" value="Genomic_DNA"/>
</dbReference>